<evidence type="ECO:0000256" key="7">
    <source>
        <dbReference type="SAM" id="MobiDB-lite"/>
    </source>
</evidence>
<dbReference type="Gene3D" id="3.40.50.200">
    <property type="entry name" value="Peptidase S8/S53 domain"/>
    <property type="match status" value="1"/>
</dbReference>
<feature type="compositionally biased region" description="Low complexity" evidence="7">
    <location>
        <begin position="465"/>
        <end position="478"/>
    </location>
</feature>
<dbReference type="GO" id="GO:0004252">
    <property type="term" value="F:serine-type endopeptidase activity"/>
    <property type="evidence" value="ECO:0007669"/>
    <property type="project" value="UniProtKB-UniRule"/>
</dbReference>
<evidence type="ECO:0000256" key="6">
    <source>
        <dbReference type="RuleBase" id="RU003355"/>
    </source>
</evidence>
<gene>
    <name evidence="10" type="ORF">AVDCRST_MAG70-2112</name>
</gene>
<dbReference type="PRINTS" id="PR00723">
    <property type="entry name" value="SUBTILISIN"/>
</dbReference>
<feature type="active site" description="Charge relay system" evidence="5">
    <location>
        <position position="347"/>
    </location>
</feature>
<name>A0A6J4V2S8_9BACT</name>
<keyword evidence="8" id="KW-0732">Signal</keyword>
<organism evidence="10">
    <name type="scientific">uncultured Thermomicrobiales bacterium</name>
    <dbReference type="NCBI Taxonomy" id="1645740"/>
    <lineage>
        <taxon>Bacteria</taxon>
        <taxon>Pseudomonadati</taxon>
        <taxon>Thermomicrobiota</taxon>
        <taxon>Thermomicrobia</taxon>
        <taxon>Thermomicrobiales</taxon>
        <taxon>environmental samples</taxon>
    </lineage>
</organism>
<feature type="signal peptide" evidence="8">
    <location>
        <begin position="1"/>
        <end position="16"/>
    </location>
</feature>
<keyword evidence="2 5" id="KW-0645">Protease</keyword>
<dbReference type="SUPFAM" id="SSF52743">
    <property type="entry name" value="Subtilisin-like"/>
    <property type="match status" value="1"/>
</dbReference>
<keyword evidence="4 5" id="KW-0720">Serine protease</keyword>
<reference evidence="10" key="1">
    <citation type="submission" date="2020-02" db="EMBL/GenBank/DDBJ databases">
        <authorList>
            <person name="Meier V. D."/>
        </authorList>
    </citation>
    <scope>NUCLEOTIDE SEQUENCE</scope>
    <source>
        <strain evidence="10">AVDCRST_MAG70</strain>
    </source>
</reference>
<feature type="compositionally biased region" description="Polar residues" evidence="7">
    <location>
        <begin position="484"/>
        <end position="509"/>
    </location>
</feature>
<dbReference type="InterPro" id="IPR022398">
    <property type="entry name" value="Peptidase_S8_His-AS"/>
</dbReference>
<evidence type="ECO:0000256" key="1">
    <source>
        <dbReference type="ARBA" id="ARBA00011073"/>
    </source>
</evidence>
<dbReference type="InterPro" id="IPR023827">
    <property type="entry name" value="Peptidase_S8_Asp-AS"/>
</dbReference>
<dbReference type="InterPro" id="IPR010259">
    <property type="entry name" value="S8pro/Inhibitor_I9"/>
</dbReference>
<dbReference type="Pfam" id="PF00754">
    <property type="entry name" value="F5_F8_type_C"/>
    <property type="match status" value="1"/>
</dbReference>
<feature type="active site" description="Charge relay system" evidence="5">
    <location>
        <position position="166"/>
    </location>
</feature>
<evidence type="ECO:0000256" key="8">
    <source>
        <dbReference type="SAM" id="SignalP"/>
    </source>
</evidence>
<dbReference type="GO" id="GO:0005615">
    <property type="term" value="C:extracellular space"/>
    <property type="evidence" value="ECO:0007669"/>
    <property type="project" value="TreeGrafter"/>
</dbReference>
<dbReference type="PROSITE" id="PS51892">
    <property type="entry name" value="SUBTILASE"/>
    <property type="match status" value="1"/>
</dbReference>
<feature type="compositionally biased region" description="Low complexity" evidence="7">
    <location>
        <begin position="408"/>
        <end position="430"/>
    </location>
</feature>
<dbReference type="Pfam" id="PF05922">
    <property type="entry name" value="Inhibitor_I9"/>
    <property type="match status" value="1"/>
</dbReference>
<dbReference type="InterPro" id="IPR037045">
    <property type="entry name" value="S8pro/Inhibitor_I9_sf"/>
</dbReference>
<dbReference type="InterPro" id="IPR008979">
    <property type="entry name" value="Galactose-bd-like_sf"/>
</dbReference>
<dbReference type="Pfam" id="PF00082">
    <property type="entry name" value="Peptidase_S8"/>
    <property type="match status" value="1"/>
</dbReference>
<accession>A0A6J4V2S8</accession>
<feature type="domain" description="F5/8 type C" evidence="9">
    <location>
        <begin position="558"/>
        <end position="716"/>
    </location>
</feature>
<feature type="compositionally biased region" description="Low complexity" evidence="7">
    <location>
        <begin position="510"/>
        <end position="532"/>
    </location>
</feature>
<dbReference type="InterPro" id="IPR023828">
    <property type="entry name" value="Peptidase_S8_Ser-AS"/>
</dbReference>
<keyword evidence="3 5" id="KW-0378">Hydrolase</keyword>
<dbReference type="GO" id="GO:0006508">
    <property type="term" value="P:proteolysis"/>
    <property type="evidence" value="ECO:0007669"/>
    <property type="project" value="UniProtKB-KW"/>
</dbReference>
<dbReference type="InterPro" id="IPR036852">
    <property type="entry name" value="Peptidase_S8/S53_dom_sf"/>
</dbReference>
<evidence type="ECO:0000256" key="4">
    <source>
        <dbReference type="ARBA" id="ARBA00022825"/>
    </source>
</evidence>
<evidence type="ECO:0000259" key="9">
    <source>
        <dbReference type="PROSITE" id="PS50022"/>
    </source>
</evidence>
<evidence type="ECO:0000256" key="5">
    <source>
        <dbReference type="PROSITE-ProRule" id="PRU01240"/>
    </source>
</evidence>
<dbReference type="SUPFAM" id="SSF49785">
    <property type="entry name" value="Galactose-binding domain-like"/>
    <property type="match status" value="1"/>
</dbReference>
<dbReference type="PANTHER" id="PTHR43806">
    <property type="entry name" value="PEPTIDASE S8"/>
    <property type="match status" value="1"/>
</dbReference>
<dbReference type="InterPro" id="IPR000209">
    <property type="entry name" value="Peptidase_S8/S53_dom"/>
</dbReference>
<evidence type="ECO:0000313" key="10">
    <source>
        <dbReference type="EMBL" id="CAA9566895.1"/>
    </source>
</evidence>
<dbReference type="PROSITE" id="PS00138">
    <property type="entry name" value="SUBTILASE_SER"/>
    <property type="match status" value="1"/>
</dbReference>
<protein>
    <recommendedName>
        <fullName evidence="9">F5/8 type C domain-containing protein</fullName>
    </recommendedName>
</protein>
<dbReference type="Gene3D" id="3.30.70.80">
    <property type="entry name" value="Peptidase S8 propeptide/proteinase inhibitor I9"/>
    <property type="match status" value="1"/>
</dbReference>
<dbReference type="PROSITE" id="PS00136">
    <property type="entry name" value="SUBTILASE_ASP"/>
    <property type="match status" value="1"/>
</dbReference>
<dbReference type="AlphaFoldDB" id="A0A6J4V2S8"/>
<dbReference type="PROSITE" id="PS50022">
    <property type="entry name" value="FA58C_3"/>
    <property type="match status" value="1"/>
</dbReference>
<sequence>MLVAALVLAQIAPVLANVPAPVNAPAVAQEGLSGPVIVVLESGAEPVRTLRESGVSTNPGRSYTRAIRGFAATLTAAEVTRLARNPRVRSITPDLPVQAQEQTLPTGADRVEADRNGVAAIGGNGGAVNASIAILDSGIDASHPDLTVAGGVDCIGSGGYGDVNGHGTHVAGIAAARDNDFGTVGIAPGASLYAVRVLRADLSGSFSTLICGLDWVIANAGSVDVVNMSLAGTGSDGACTADPLHQALCNVVAAGVTVVVAAGNFSRDVSNTVPATYAEVITVSAFNDYNGTAGGGAGGNCSTSDARGDDQFAGYSNFGADVDIVAPGTCIRSTAIGGGTSFRTGTSMASPHVAGAAALVIATNPSASPASVRSAVLGQSVAQGAPAGIGGDPDGVREPVLQVATAAPTTPTATATAPVPSTSAPTATPSGRTLRGGTATSTPRPAVTPPPTATSAPGVTPPPTSVASTATPSSRTVRGGVATATPQPGVTPVPTSALPTATPASRTIRGSTSGADVSGSSSTGRSVRSATATVELPAPTSVPPTMTEVPPTSPPVPTETPILVEATATPVPTPSAYPPVAVTDEAGDGTAWFVTDDDLSTAWYADTSTPTPAVTPESTSESPDEGPSLLLDFGAEVPVGQVRWVFGETGYADQYDIQISSDGISWQTVATRENAPAGEWQSLDVGLSARYVRFLFANPFGDPVVGGLVEIEVVAPAA</sequence>
<feature type="active site" description="Charge relay system" evidence="5">
    <location>
        <position position="136"/>
    </location>
</feature>
<feature type="region of interest" description="Disordered" evidence="7">
    <location>
        <begin position="408"/>
        <end position="560"/>
    </location>
</feature>
<dbReference type="EMBL" id="CADCWH010000340">
    <property type="protein sequence ID" value="CAA9566895.1"/>
    <property type="molecule type" value="Genomic_DNA"/>
</dbReference>
<feature type="chain" id="PRO_5027029021" description="F5/8 type C domain-containing protein" evidence="8">
    <location>
        <begin position="17"/>
        <end position="718"/>
    </location>
</feature>
<evidence type="ECO:0000256" key="3">
    <source>
        <dbReference type="ARBA" id="ARBA00022801"/>
    </source>
</evidence>
<dbReference type="InterPro" id="IPR000421">
    <property type="entry name" value="FA58C"/>
</dbReference>
<dbReference type="InterPro" id="IPR015500">
    <property type="entry name" value="Peptidase_S8_subtilisin-rel"/>
</dbReference>
<dbReference type="PROSITE" id="PS00137">
    <property type="entry name" value="SUBTILASE_HIS"/>
    <property type="match status" value="1"/>
</dbReference>
<comment type="similarity">
    <text evidence="1 5 6">Belongs to the peptidase S8 family.</text>
</comment>
<dbReference type="InterPro" id="IPR050131">
    <property type="entry name" value="Peptidase_S8_subtilisin-like"/>
</dbReference>
<dbReference type="Gene3D" id="2.60.120.260">
    <property type="entry name" value="Galactose-binding domain-like"/>
    <property type="match status" value="1"/>
</dbReference>
<proteinExistence type="inferred from homology"/>
<evidence type="ECO:0000256" key="2">
    <source>
        <dbReference type="ARBA" id="ARBA00022670"/>
    </source>
</evidence>
<dbReference type="PANTHER" id="PTHR43806:SF11">
    <property type="entry name" value="CEREVISIN-RELATED"/>
    <property type="match status" value="1"/>
</dbReference>